<reference evidence="2" key="1">
    <citation type="submission" date="2020-10" db="EMBL/GenBank/DDBJ databases">
        <authorList>
            <person name="Gilroy R."/>
        </authorList>
    </citation>
    <scope>NUCLEOTIDE SEQUENCE</scope>
    <source>
        <strain evidence="2">11167</strain>
    </source>
</reference>
<protein>
    <submittedName>
        <fullName evidence="2">Uncharacterized protein</fullName>
    </submittedName>
</protein>
<dbReference type="Proteomes" id="UP000823633">
    <property type="component" value="Unassembled WGS sequence"/>
</dbReference>
<reference evidence="2" key="2">
    <citation type="journal article" date="2021" name="PeerJ">
        <title>Extensive microbial diversity within the chicken gut microbiome revealed by metagenomics and culture.</title>
        <authorList>
            <person name="Gilroy R."/>
            <person name="Ravi A."/>
            <person name="Getino M."/>
            <person name="Pursley I."/>
            <person name="Horton D.L."/>
            <person name="Alikhan N.F."/>
            <person name="Baker D."/>
            <person name="Gharbi K."/>
            <person name="Hall N."/>
            <person name="Watson M."/>
            <person name="Adriaenssens E.M."/>
            <person name="Foster-Nyarko E."/>
            <person name="Jarju S."/>
            <person name="Secka A."/>
            <person name="Antonio M."/>
            <person name="Oren A."/>
            <person name="Chaudhuri R.R."/>
            <person name="La Ragione R."/>
            <person name="Hildebrand F."/>
            <person name="Pallen M.J."/>
        </authorList>
    </citation>
    <scope>NUCLEOTIDE SEQUENCE</scope>
    <source>
        <strain evidence="2">11167</strain>
    </source>
</reference>
<gene>
    <name evidence="2" type="ORF">IAC42_09475</name>
</gene>
<keyword evidence="1" id="KW-0732">Signal</keyword>
<dbReference type="AlphaFoldDB" id="A0A9D9ECG3"/>
<comment type="caution">
    <text evidence="2">The sequence shown here is derived from an EMBL/GenBank/DDBJ whole genome shotgun (WGS) entry which is preliminary data.</text>
</comment>
<evidence type="ECO:0000256" key="1">
    <source>
        <dbReference type="SAM" id="SignalP"/>
    </source>
</evidence>
<accession>A0A9D9ECG3</accession>
<name>A0A9D9ECG3_9SPIR</name>
<evidence type="ECO:0000313" key="3">
    <source>
        <dbReference type="Proteomes" id="UP000823633"/>
    </source>
</evidence>
<feature type="chain" id="PRO_5039270753" evidence="1">
    <location>
        <begin position="21"/>
        <end position="207"/>
    </location>
</feature>
<dbReference type="PROSITE" id="PS51257">
    <property type="entry name" value="PROKAR_LIPOPROTEIN"/>
    <property type="match status" value="1"/>
</dbReference>
<dbReference type="EMBL" id="JADIMU010000065">
    <property type="protein sequence ID" value="MBO8443966.1"/>
    <property type="molecule type" value="Genomic_DNA"/>
</dbReference>
<evidence type="ECO:0000313" key="2">
    <source>
        <dbReference type="EMBL" id="MBO8443966.1"/>
    </source>
</evidence>
<feature type="signal peptide" evidence="1">
    <location>
        <begin position="1"/>
        <end position="20"/>
    </location>
</feature>
<proteinExistence type="predicted"/>
<organism evidence="2 3">
    <name type="scientific">Candidatus Aphodenecus pullistercoris</name>
    <dbReference type="NCBI Taxonomy" id="2840669"/>
    <lineage>
        <taxon>Bacteria</taxon>
        <taxon>Pseudomonadati</taxon>
        <taxon>Spirochaetota</taxon>
        <taxon>Spirochaetia</taxon>
        <taxon>Spirochaetales</taxon>
        <taxon>Candidatus Aphodenecus</taxon>
    </lineage>
</organism>
<sequence>MMKKLLAMMVFLLACLCIWAETTEIKLTSNVPDGTGNNEGADATNGGLGLWIGYSDESLNWEGSSDSLISVFDNTSSIERTVVGENGTYGSFDVYIAAQTNNSEATQLAVSLGLPEGSAGWTHASADVDPIAITFSSDTPTQSQDASVYCTKSGAGNDTLVVHARANTKTEAPELIGKISAMWKLSDSYQAGDWNATLVLTVSSDLN</sequence>